<protein>
    <submittedName>
        <fullName evidence="1">Uncharacterized protein</fullName>
    </submittedName>
</protein>
<reference evidence="1" key="1">
    <citation type="submission" date="2018-05" db="EMBL/GenBank/DDBJ databases">
        <authorList>
            <person name="Lanie J.A."/>
            <person name="Ng W.-L."/>
            <person name="Kazmierczak K.M."/>
            <person name="Andrzejewski T.M."/>
            <person name="Davidsen T.M."/>
            <person name="Wayne K.J."/>
            <person name="Tettelin H."/>
            <person name="Glass J.I."/>
            <person name="Rusch D."/>
            <person name="Podicherti R."/>
            <person name="Tsui H.-C.T."/>
            <person name="Winkler M.E."/>
        </authorList>
    </citation>
    <scope>NUCLEOTIDE SEQUENCE</scope>
</reference>
<accession>A0A382JJH4</accession>
<dbReference type="AlphaFoldDB" id="A0A382JJH4"/>
<dbReference type="EMBL" id="UINC01074890">
    <property type="protein sequence ID" value="SVC12534.1"/>
    <property type="molecule type" value="Genomic_DNA"/>
</dbReference>
<evidence type="ECO:0000313" key="1">
    <source>
        <dbReference type="EMBL" id="SVC12534.1"/>
    </source>
</evidence>
<gene>
    <name evidence="1" type="ORF">METZ01_LOCUS265388</name>
</gene>
<name>A0A382JJH4_9ZZZZ</name>
<organism evidence="1">
    <name type="scientific">marine metagenome</name>
    <dbReference type="NCBI Taxonomy" id="408172"/>
    <lineage>
        <taxon>unclassified sequences</taxon>
        <taxon>metagenomes</taxon>
        <taxon>ecological metagenomes</taxon>
    </lineage>
</organism>
<feature type="non-terminal residue" evidence="1">
    <location>
        <position position="1"/>
    </location>
</feature>
<sequence length="124" mass="14089">VDAVQSILLNKLNERWTAEASLKKVITIGSLITKLDKKLLDKVSIDKKYLADKHHLDSVSDSLSNEKPFGSQLQFSLIRVLNYGPKTGEREGEPTCNVNDIVRSIDYVINEPMYIGMMNIRRRV</sequence>
<proteinExistence type="predicted"/>